<dbReference type="Proteomes" id="UP000326396">
    <property type="component" value="Linkage Group LG11"/>
</dbReference>
<organism evidence="1 2">
    <name type="scientific">Mikania micrantha</name>
    <name type="common">bitter vine</name>
    <dbReference type="NCBI Taxonomy" id="192012"/>
    <lineage>
        <taxon>Eukaryota</taxon>
        <taxon>Viridiplantae</taxon>
        <taxon>Streptophyta</taxon>
        <taxon>Embryophyta</taxon>
        <taxon>Tracheophyta</taxon>
        <taxon>Spermatophyta</taxon>
        <taxon>Magnoliopsida</taxon>
        <taxon>eudicotyledons</taxon>
        <taxon>Gunneridae</taxon>
        <taxon>Pentapetalae</taxon>
        <taxon>asterids</taxon>
        <taxon>campanulids</taxon>
        <taxon>Asterales</taxon>
        <taxon>Asteraceae</taxon>
        <taxon>Asteroideae</taxon>
        <taxon>Heliantheae alliance</taxon>
        <taxon>Eupatorieae</taxon>
        <taxon>Mikania</taxon>
    </lineage>
</organism>
<evidence type="ECO:0000313" key="1">
    <source>
        <dbReference type="EMBL" id="KAD6796052.1"/>
    </source>
</evidence>
<reference evidence="1 2" key="1">
    <citation type="submission" date="2019-05" db="EMBL/GenBank/DDBJ databases">
        <title>Mikania micrantha, genome provides insights into the molecular mechanism of rapid growth.</title>
        <authorList>
            <person name="Liu B."/>
        </authorList>
    </citation>
    <scope>NUCLEOTIDE SEQUENCE [LARGE SCALE GENOMIC DNA]</scope>
    <source>
        <strain evidence="1">NLD-2019</strain>
        <tissue evidence="1">Leaf</tissue>
    </source>
</reference>
<proteinExistence type="predicted"/>
<dbReference type="EMBL" id="SZYD01000003">
    <property type="protein sequence ID" value="KAD6796052.1"/>
    <property type="molecule type" value="Genomic_DNA"/>
</dbReference>
<accession>A0A5N6PR73</accession>
<gene>
    <name evidence="1" type="ORF">E3N88_06948</name>
</gene>
<dbReference type="AlphaFoldDB" id="A0A5N6PR73"/>
<comment type="caution">
    <text evidence="1">The sequence shown here is derived from an EMBL/GenBank/DDBJ whole genome shotgun (WGS) entry which is preliminary data.</text>
</comment>
<name>A0A5N6PR73_9ASTR</name>
<sequence length="175" mass="19955">MVFGEDGGVNDLLRKRFVDEKATLNLSGALWILGKAIGIAPKDKLCEMCSVRWIHDHGKLQLPYLLRQLHNLLNELEMRRKPCVKRSYGLSGIAKRRKISKYGTSGLVAVRDREVEDSSRYAMGGKYLKFSGNLRGTRSPIWPLVATKNSYFGPPTFSLRPSDCGDRTWERIYMF</sequence>
<keyword evidence="2" id="KW-1185">Reference proteome</keyword>
<evidence type="ECO:0000313" key="2">
    <source>
        <dbReference type="Proteomes" id="UP000326396"/>
    </source>
</evidence>
<protein>
    <submittedName>
        <fullName evidence="1">Uncharacterized protein</fullName>
    </submittedName>
</protein>